<dbReference type="GO" id="GO:0016567">
    <property type="term" value="P:protein ubiquitination"/>
    <property type="evidence" value="ECO:0007669"/>
    <property type="project" value="TreeGrafter"/>
</dbReference>
<keyword evidence="7" id="KW-1185">Reference proteome</keyword>
<dbReference type="Gene3D" id="3.30.40.10">
    <property type="entry name" value="Zinc/RING finger domain, C3HC4 (zinc finger)"/>
    <property type="match status" value="1"/>
</dbReference>
<accession>A0A833QEH3</accession>
<feature type="domain" description="RING-type" evidence="5">
    <location>
        <begin position="58"/>
        <end position="103"/>
    </location>
</feature>
<gene>
    <name evidence="6" type="ORF">FCM35_KLT12614</name>
</gene>
<dbReference type="GO" id="GO:0005737">
    <property type="term" value="C:cytoplasm"/>
    <property type="evidence" value="ECO:0007669"/>
    <property type="project" value="TreeGrafter"/>
</dbReference>
<comment type="caution">
    <text evidence="6">The sequence shown here is derived from an EMBL/GenBank/DDBJ whole genome shotgun (WGS) entry which is preliminary data.</text>
</comment>
<protein>
    <submittedName>
        <fullName evidence="6">E3 ubiquitin-protein ligase RING1</fullName>
    </submittedName>
</protein>
<organism evidence="6 7">
    <name type="scientific">Carex littledalei</name>
    <dbReference type="NCBI Taxonomy" id="544730"/>
    <lineage>
        <taxon>Eukaryota</taxon>
        <taxon>Viridiplantae</taxon>
        <taxon>Streptophyta</taxon>
        <taxon>Embryophyta</taxon>
        <taxon>Tracheophyta</taxon>
        <taxon>Spermatophyta</taxon>
        <taxon>Magnoliopsida</taxon>
        <taxon>Liliopsida</taxon>
        <taxon>Poales</taxon>
        <taxon>Cyperaceae</taxon>
        <taxon>Cyperoideae</taxon>
        <taxon>Cariceae</taxon>
        <taxon>Carex</taxon>
        <taxon>Carex subgen. Euthyceras</taxon>
    </lineage>
</organism>
<dbReference type="CDD" id="cd16454">
    <property type="entry name" value="RING-H2_PA-TM-RING"/>
    <property type="match status" value="1"/>
</dbReference>
<dbReference type="InterPro" id="IPR013083">
    <property type="entry name" value="Znf_RING/FYVE/PHD"/>
</dbReference>
<dbReference type="GO" id="GO:0061630">
    <property type="term" value="F:ubiquitin protein ligase activity"/>
    <property type="evidence" value="ECO:0007669"/>
    <property type="project" value="TreeGrafter"/>
</dbReference>
<dbReference type="AlphaFoldDB" id="A0A833QEH3"/>
<evidence type="ECO:0000256" key="3">
    <source>
        <dbReference type="ARBA" id="ARBA00022833"/>
    </source>
</evidence>
<dbReference type="InterPro" id="IPR001841">
    <property type="entry name" value="Znf_RING"/>
</dbReference>
<evidence type="ECO:0000313" key="6">
    <source>
        <dbReference type="EMBL" id="KAF3322625.1"/>
    </source>
</evidence>
<dbReference type="PANTHER" id="PTHR15710">
    <property type="entry name" value="E3 UBIQUITIN-PROTEIN LIGASE PRAJA"/>
    <property type="match status" value="1"/>
</dbReference>
<dbReference type="EMBL" id="SWLB01000024">
    <property type="protein sequence ID" value="KAF3322625.1"/>
    <property type="molecule type" value="Genomic_DNA"/>
</dbReference>
<sequence>MAHLSFADLIRIYSSDFELNNIAMVRPAIRASALASKASIQSLKIVKSREEEKPEEECAICMEKLFGKENKEAVVKETPCGHKYHSKCIEKWLEKHLSCPLCRYQMPQEDREEKVRISSEPDNVQQVQEYSFLRRERMDGDA</sequence>
<dbReference type="SUPFAM" id="SSF57850">
    <property type="entry name" value="RING/U-box"/>
    <property type="match status" value="1"/>
</dbReference>
<evidence type="ECO:0000256" key="2">
    <source>
        <dbReference type="ARBA" id="ARBA00022771"/>
    </source>
</evidence>
<dbReference type="Pfam" id="PF13639">
    <property type="entry name" value="zf-RING_2"/>
    <property type="match status" value="1"/>
</dbReference>
<dbReference type="PANTHER" id="PTHR15710:SF132">
    <property type="entry name" value="E3 UBIQUITIN-PROTEIN LIGASE MPSR1"/>
    <property type="match status" value="1"/>
</dbReference>
<evidence type="ECO:0000259" key="5">
    <source>
        <dbReference type="PROSITE" id="PS50089"/>
    </source>
</evidence>
<dbReference type="PROSITE" id="PS50089">
    <property type="entry name" value="ZF_RING_2"/>
    <property type="match status" value="1"/>
</dbReference>
<reference evidence="6" key="1">
    <citation type="submission" date="2020-01" db="EMBL/GenBank/DDBJ databases">
        <title>Genome sequence of Kobresia littledalei, the first chromosome-level genome in the family Cyperaceae.</title>
        <authorList>
            <person name="Qu G."/>
        </authorList>
    </citation>
    <scope>NUCLEOTIDE SEQUENCE</scope>
    <source>
        <strain evidence="6">C.B.Clarke</strain>
        <tissue evidence="6">Leaf</tissue>
    </source>
</reference>
<proteinExistence type="predicted"/>
<evidence type="ECO:0000313" key="7">
    <source>
        <dbReference type="Proteomes" id="UP000623129"/>
    </source>
</evidence>
<dbReference type="GO" id="GO:0008270">
    <property type="term" value="F:zinc ion binding"/>
    <property type="evidence" value="ECO:0007669"/>
    <property type="project" value="UniProtKB-KW"/>
</dbReference>
<dbReference type="SMART" id="SM00184">
    <property type="entry name" value="RING"/>
    <property type="match status" value="1"/>
</dbReference>
<keyword evidence="2 4" id="KW-0863">Zinc-finger</keyword>
<keyword evidence="1" id="KW-0479">Metal-binding</keyword>
<dbReference type="Proteomes" id="UP000623129">
    <property type="component" value="Unassembled WGS sequence"/>
</dbReference>
<dbReference type="OrthoDB" id="8062037at2759"/>
<evidence type="ECO:0000256" key="4">
    <source>
        <dbReference type="PROSITE-ProRule" id="PRU00175"/>
    </source>
</evidence>
<keyword evidence="3" id="KW-0862">Zinc</keyword>
<name>A0A833QEH3_9POAL</name>
<evidence type="ECO:0000256" key="1">
    <source>
        <dbReference type="ARBA" id="ARBA00022723"/>
    </source>
</evidence>